<evidence type="ECO:0000259" key="1">
    <source>
        <dbReference type="PROSITE" id="PS51725"/>
    </source>
</evidence>
<dbReference type="AlphaFoldDB" id="A0A1H4TYN3"/>
<feature type="domain" description="ABM" evidence="1">
    <location>
        <begin position="2"/>
        <end position="90"/>
    </location>
</feature>
<protein>
    <submittedName>
        <fullName evidence="2">Quinol monooxygenase YgiN</fullName>
    </submittedName>
</protein>
<dbReference type="PROSITE" id="PS51725">
    <property type="entry name" value="ABM"/>
    <property type="match status" value="1"/>
</dbReference>
<dbReference type="InterPro" id="IPR007138">
    <property type="entry name" value="ABM_dom"/>
</dbReference>
<evidence type="ECO:0000313" key="3">
    <source>
        <dbReference type="Proteomes" id="UP000183407"/>
    </source>
</evidence>
<dbReference type="Pfam" id="PF03992">
    <property type="entry name" value="ABM"/>
    <property type="match status" value="1"/>
</dbReference>
<dbReference type="Proteomes" id="UP000183407">
    <property type="component" value="Unassembled WGS sequence"/>
</dbReference>
<keyword evidence="2" id="KW-0503">Monooxygenase</keyword>
<dbReference type="GO" id="GO:0004497">
    <property type="term" value="F:monooxygenase activity"/>
    <property type="evidence" value="ECO:0007669"/>
    <property type="project" value="UniProtKB-KW"/>
</dbReference>
<evidence type="ECO:0000313" key="2">
    <source>
        <dbReference type="EMBL" id="SEC61390.1"/>
    </source>
</evidence>
<organism evidence="2 3">
    <name type="scientific">Rhodococcus jostii</name>
    <dbReference type="NCBI Taxonomy" id="132919"/>
    <lineage>
        <taxon>Bacteria</taxon>
        <taxon>Bacillati</taxon>
        <taxon>Actinomycetota</taxon>
        <taxon>Actinomycetes</taxon>
        <taxon>Mycobacteriales</taxon>
        <taxon>Nocardiaceae</taxon>
        <taxon>Rhodococcus</taxon>
    </lineage>
</organism>
<dbReference type="PANTHER" id="PTHR33336:SF3">
    <property type="entry name" value="ABM DOMAIN-CONTAINING PROTEIN"/>
    <property type="match status" value="1"/>
</dbReference>
<dbReference type="RefSeq" id="WP_073369112.1">
    <property type="nucleotide sequence ID" value="NZ_FNTL01000004.1"/>
</dbReference>
<name>A0A1H4TYN3_RHOJO</name>
<dbReference type="OrthoDB" id="8452260at2"/>
<keyword evidence="2" id="KW-0560">Oxidoreductase</keyword>
<dbReference type="InterPro" id="IPR050744">
    <property type="entry name" value="AI-2_Isomerase_LsrG"/>
</dbReference>
<dbReference type="SUPFAM" id="SSF54909">
    <property type="entry name" value="Dimeric alpha+beta barrel"/>
    <property type="match status" value="1"/>
</dbReference>
<dbReference type="PANTHER" id="PTHR33336">
    <property type="entry name" value="QUINOL MONOOXYGENASE YGIN-RELATED"/>
    <property type="match status" value="1"/>
</dbReference>
<reference evidence="3" key="1">
    <citation type="submission" date="2016-10" db="EMBL/GenBank/DDBJ databases">
        <authorList>
            <person name="Varghese N."/>
        </authorList>
    </citation>
    <scope>NUCLEOTIDE SEQUENCE [LARGE SCALE GENOMIC DNA]</scope>
    <source>
        <strain evidence="3">DSM 44719</strain>
    </source>
</reference>
<sequence length="108" mass="12493">MIFIVVKFKVLDKHQNDWLLVTKEFTDATRSEPGNLWFEWHRSADDPTEFVLIEAFEDGQAGSDHVNTDHFREGLDAMRPALSETPRIIHTDLPGTDWSHMGELEISR</sequence>
<proteinExistence type="predicted"/>
<dbReference type="EMBL" id="FNTL01000004">
    <property type="protein sequence ID" value="SEC61390.1"/>
    <property type="molecule type" value="Genomic_DNA"/>
</dbReference>
<gene>
    <name evidence="2" type="ORF">SAMN04490220_2111</name>
</gene>
<accession>A0A1H4TYN3</accession>
<dbReference type="InterPro" id="IPR011008">
    <property type="entry name" value="Dimeric_a/b-barrel"/>
</dbReference>
<dbReference type="Gene3D" id="3.30.70.100">
    <property type="match status" value="1"/>
</dbReference>